<gene>
    <name evidence="1" type="ORF">JOF56_001772</name>
</gene>
<reference evidence="1 2" key="1">
    <citation type="submission" date="2021-03" db="EMBL/GenBank/DDBJ databases">
        <title>Sequencing the genomes of 1000 actinobacteria strains.</title>
        <authorList>
            <person name="Klenk H.-P."/>
        </authorList>
    </citation>
    <scope>NUCLEOTIDE SEQUENCE [LARGE SCALE GENOMIC DNA]</scope>
    <source>
        <strain evidence="1 2">DSM 46670</strain>
    </source>
</reference>
<evidence type="ECO:0000313" key="1">
    <source>
        <dbReference type="EMBL" id="MBP2321387.1"/>
    </source>
</evidence>
<keyword evidence="2" id="KW-1185">Reference proteome</keyword>
<protein>
    <submittedName>
        <fullName evidence="1">Uncharacterized protein</fullName>
    </submittedName>
</protein>
<comment type="caution">
    <text evidence="1">The sequence shown here is derived from an EMBL/GenBank/DDBJ whole genome shotgun (WGS) entry which is preliminary data.</text>
</comment>
<dbReference type="Proteomes" id="UP001519332">
    <property type="component" value="Unassembled WGS sequence"/>
</dbReference>
<name>A0ABS4TAF1_9PSEU</name>
<accession>A0ABS4TAF1</accession>
<proteinExistence type="predicted"/>
<evidence type="ECO:0000313" key="2">
    <source>
        <dbReference type="Proteomes" id="UP001519332"/>
    </source>
</evidence>
<dbReference type="RefSeq" id="WP_209636239.1">
    <property type="nucleotide sequence ID" value="NZ_JAGINW010000001.1"/>
</dbReference>
<sequence length="72" mass="8360">MTIDEYVDALVAKAPPLSERQRERLALIFATARIRQRSAPGTRTGMDSDVRKPRQQGVLPLLSNRWRLSRWR</sequence>
<organism evidence="1 2">
    <name type="scientific">Kibdelosporangium banguiense</name>
    <dbReference type="NCBI Taxonomy" id="1365924"/>
    <lineage>
        <taxon>Bacteria</taxon>
        <taxon>Bacillati</taxon>
        <taxon>Actinomycetota</taxon>
        <taxon>Actinomycetes</taxon>
        <taxon>Pseudonocardiales</taxon>
        <taxon>Pseudonocardiaceae</taxon>
        <taxon>Kibdelosporangium</taxon>
    </lineage>
</organism>
<dbReference type="EMBL" id="JAGINW010000001">
    <property type="protein sequence ID" value="MBP2321387.1"/>
    <property type="molecule type" value="Genomic_DNA"/>
</dbReference>